<feature type="transmembrane region" description="Helical" evidence="1">
    <location>
        <begin position="107"/>
        <end position="131"/>
    </location>
</feature>
<dbReference type="STRING" id="273035.SKUN_001679"/>
<feature type="transmembrane region" description="Helical" evidence="1">
    <location>
        <begin position="6"/>
        <end position="27"/>
    </location>
</feature>
<dbReference type="EMBL" id="CP010899">
    <property type="protein sequence ID" value="ALA98536.1"/>
    <property type="molecule type" value="Genomic_DNA"/>
</dbReference>
<gene>
    <name evidence="2" type="ORF">SKUN_001679</name>
</gene>
<keyword evidence="1" id="KW-0812">Transmembrane</keyword>
<dbReference type="Proteomes" id="UP000062963">
    <property type="component" value="Chromosome"/>
</dbReference>
<proteinExistence type="predicted"/>
<dbReference type="RefSeq" id="WP_053391537.1">
    <property type="nucleotide sequence ID" value="NZ_CP010899.1"/>
</dbReference>
<dbReference type="KEGG" id="skn:SKUN_001679"/>
<dbReference type="Pfam" id="PF07155">
    <property type="entry name" value="ECF-ribofla_trS"/>
    <property type="match status" value="1"/>
</dbReference>
<accession>A0A0K2JJU9</accession>
<reference evidence="2 3" key="1">
    <citation type="journal article" date="2015" name="Genome Announc.">
        <title>Complete Genome Sequence of Spiroplasma kunkelii Strain CR2-3x, Causal Agent of Corn Stunt Disease in Zea mays L.</title>
        <authorList>
            <person name="Davis R.E."/>
            <person name="Shao J."/>
            <person name="Dally E.L."/>
            <person name="Zhao Y."/>
            <person name="Gasparich G.E."/>
            <person name="Gaynor B.J."/>
            <person name="Athey J.C."/>
            <person name="Harrison N.A."/>
            <person name="Donofrio N."/>
        </authorList>
    </citation>
    <scope>NUCLEOTIDE SEQUENCE [LARGE SCALE GENOMIC DNA]</scope>
    <source>
        <strain evidence="2 3">CR2-3x</strain>
    </source>
</reference>
<dbReference type="InterPro" id="IPR009825">
    <property type="entry name" value="ECF_substrate-spec-like"/>
</dbReference>
<name>A0A0K2JJU9_SPIKU</name>
<feature type="transmembrane region" description="Helical" evidence="1">
    <location>
        <begin position="39"/>
        <end position="65"/>
    </location>
</feature>
<dbReference type="PATRIC" id="fig|273035.7.peg.2067"/>
<dbReference type="Gene3D" id="1.10.1760.20">
    <property type="match status" value="1"/>
</dbReference>
<evidence type="ECO:0000313" key="3">
    <source>
        <dbReference type="Proteomes" id="UP000062963"/>
    </source>
</evidence>
<keyword evidence="1" id="KW-1133">Transmembrane helix</keyword>
<evidence type="ECO:0000256" key="1">
    <source>
        <dbReference type="SAM" id="Phobius"/>
    </source>
</evidence>
<sequence>MNNFQLIKKINYIAVLIAMMVVLSQTMRIQIIPRTSIPLFLIPIFISRIILNWYWCLLIGIMGHFLSDLTLWSFTLGSLCWNIGTGLLAVLIKLINWIKINHSIKIILILLANIIIYLPIDFVLFWLNLGVLNIEQIIIGILIMNTICLPIFYFITLKIKKRLKIIF</sequence>
<evidence type="ECO:0000313" key="2">
    <source>
        <dbReference type="EMBL" id="ALA98536.1"/>
    </source>
</evidence>
<feature type="transmembrane region" description="Helical" evidence="1">
    <location>
        <begin position="137"/>
        <end position="157"/>
    </location>
</feature>
<feature type="transmembrane region" description="Helical" evidence="1">
    <location>
        <begin position="71"/>
        <end position="95"/>
    </location>
</feature>
<dbReference type="GO" id="GO:0016020">
    <property type="term" value="C:membrane"/>
    <property type="evidence" value="ECO:0007669"/>
    <property type="project" value="InterPro"/>
</dbReference>
<keyword evidence="3" id="KW-1185">Reference proteome</keyword>
<dbReference type="OrthoDB" id="9954786at2"/>
<keyword evidence="1" id="KW-0472">Membrane</keyword>
<dbReference type="AlphaFoldDB" id="A0A0K2JJU9"/>
<organism evidence="2 3">
    <name type="scientific">Spiroplasma kunkelii CR2-3x</name>
    <dbReference type="NCBI Taxonomy" id="273035"/>
    <lineage>
        <taxon>Bacteria</taxon>
        <taxon>Bacillati</taxon>
        <taxon>Mycoplasmatota</taxon>
        <taxon>Mollicutes</taxon>
        <taxon>Entomoplasmatales</taxon>
        <taxon>Spiroplasmataceae</taxon>
        <taxon>Spiroplasma</taxon>
    </lineage>
</organism>
<protein>
    <submittedName>
        <fullName evidence="2">Uncharacterized protein</fullName>
    </submittedName>
</protein>